<feature type="compositionally biased region" description="Basic and acidic residues" evidence="9">
    <location>
        <begin position="196"/>
        <end position="209"/>
    </location>
</feature>
<sequence>MRSSSLLYCIAPRIWLAWGSADHSKSESWLEVLEYSPYHPQELKQYYVFLTCGPSNGESTVQSINSTSNHASEYIQAVLPRNVHDALEDTLYFESLQITIPASDELTSHNEEGSSDANSIPVKTEEKRGALFLSLPKSTQPYQDDDSALNDPTNANQNLPWPSSISSSCDDFPSSNRLPVPSHAVDSDLNNTQHPSEADLRSRKAEHARNHNRSNKNQSRQWINMSDHIWGLGVICAGLMTLSPARQRLRSRGGKAIRVWECDYCSDANMGVWVDTCLHCWMRDAMSTVLQIQAAASRDIQMQKWRDDFLEDCSNNYETMETLEQSSPRLTQSSPFLHFDPETGSFSPVLEESNYETEFHESQWFQPDEFMHLRGGLRSSACSVDMDSTSRTPSIQGEDATSTRQPIHKVQKMDLNMASEMAPYATGGIEFFPESRTSTFPEERWSHLVIDQDENAGLVPSETPLLGTGPRISEEPNAEITESSLDSAMVMVDDSDTEMSYSEETQSALVSTPSQLADTSSQTSDSDIEMSEMVCEMTLSTSETDRSAEYQGTHLSNTQDLFQLSPKLPGHGEQDPKQAHHVFNSICLSNDQTLPRDRHSANPQCFPCPQCPLTFRRACDFTKHFRKHTKPVECPIANCQMKFSTTRDLERHQHSRHPSEYGRTKIPCDGPGCGKVFSRKDHMLRHKKKAHSS</sequence>
<reference evidence="11 12" key="1">
    <citation type="journal article" date="2021" name="Nat. Commun.">
        <title>Genetic determinants of endophytism in the Arabidopsis root mycobiome.</title>
        <authorList>
            <person name="Mesny F."/>
            <person name="Miyauchi S."/>
            <person name="Thiergart T."/>
            <person name="Pickel B."/>
            <person name="Atanasova L."/>
            <person name="Karlsson M."/>
            <person name="Huettel B."/>
            <person name="Barry K.W."/>
            <person name="Haridas S."/>
            <person name="Chen C."/>
            <person name="Bauer D."/>
            <person name="Andreopoulos W."/>
            <person name="Pangilinan J."/>
            <person name="LaButti K."/>
            <person name="Riley R."/>
            <person name="Lipzen A."/>
            <person name="Clum A."/>
            <person name="Drula E."/>
            <person name="Henrissat B."/>
            <person name="Kohler A."/>
            <person name="Grigoriev I.V."/>
            <person name="Martin F.M."/>
            <person name="Hacquard S."/>
        </authorList>
    </citation>
    <scope>NUCLEOTIDE SEQUENCE [LARGE SCALE GENOMIC DNA]</scope>
    <source>
        <strain evidence="11 12">MPI-CAGE-CH-0241</strain>
    </source>
</reference>
<evidence type="ECO:0000256" key="8">
    <source>
        <dbReference type="PROSITE-ProRule" id="PRU00042"/>
    </source>
</evidence>
<feature type="domain" description="C2H2-type" evidence="10">
    <location>
        <begin position="666"/>
        <end position="693"/>
    </location>
</feature>
<feature type="region of interest" description="Disordered" evidence="9">
    <location>
        <begin position="137"/>
        <end position="220"/>
    </location>
</feature>
<feature type="region of interest" description="Disordered" evidence="9">
    <location>
        <begin position="104"/>
        <end position="125"/>
    </location>
</feature>
<dbReference type="SUPFAM" id="SSF57667">
    <property type="entry name" value="beta-beta-alpha zinc fingers"/>
    <property type="match status" value="1"/>
</dbReference>
<dbReference type="OrthoDB" id="654211at2759"/>
<evidence type="ECO:0000256" key="4">
    <source>
        <dbReference type="ARBA" id="ARBA00022833"/>
    </source>
</evidence>
<dbReference type="Pfam" id="PF00096">
    <property type="entry name" value="zf-C2H2"/>
    <property type="match status" value="2"/>
</dbReference>
<proteinExistence type="predicted"/>
<organism evidence="11 12">
    <name type="scientific">Thelonectria olida</name>
    <dbReference type="NCBI Taxonomy" id="1576542"/>
    <lineage>
        <taxon>Eukaryota</taxon>
        <taxon>Fungi</taxon>
        <taxon>Dikarya</taxon>
        <taxon>Ascomycota</taxon>
        <taxon>Pezizomycotina</taxon>
        <taxon>Sordariomycetes</taxon>
        <taxon>Hypocreomycetidae</taxon>
        <taxon>Hypocreales</taxon>
        <taxon>Nectriaceae</taxon>
        <taxon>Thelonectria</taxon>
    </lineage>
</organism>
<dbReference type="PROSITE" id="PS00028">
    <property type="entry name" value="ZINC_FINGER_C2H2_1"/>
    <property type="match status" value="3"/>
</dbReference>
<feature type="compositionally biased region" description="Polar residues" evidence="9">
    <location>
        <begin position="500"/>
        <end position="525"/>
    </location>
</feature>
<feature type="region of interest" description="Disordered" evidence="9">
    <location>
        <begin position="384"/>
        <end position="405"/>
    </location>
</feature>
<dbReference type="SMART" id="SM00355">
    <property type="entry name" value="ZnF_C2H2"/>
    <property type="match status" value="3"/>
</dbReference>
<keyword evidence="4" id="KW-0862">Zinc</keyword>
<dbReference type="Proteomes" id="UP000777438">
    <property type="component" value="Unassembled WGS sequence"/>
</dbReference>
<dbReference type="PROSITE" id="PS50157">
    <property type="entry name" value="ZINC_FINGER_C2H2_2"/>
    <property type="match status" value="3"/>
</dbReference>
<evidence type="ECO:0000259" key="10">
    <source>
        <dbReference type="PROSITE" id="PS50157"/>
    </source>
</evidence>
<dbReference type="InterPro" id="IPR051061">
    <property type="entry name" value="Zinc_finger_trans_reg"/>
</dbReference>
<dbReference type="InterPro" id="IPR013087">
    <property type="entry name" value="Znf_C2H2_type"/>
</dbReference>
<evidence type="ECO:0000256" key="5">
    <source>
        <dbReference type="ARBA" id="ARBA00023015"/>
    </source>
</evidence>
<keyword evidence="7" id="KW-0539">Nucleus</keyword>
<keyword evidence="6" id="KW-0804">Transcription</keyword>
<evidence type="ECO:0000256" key="2">
    <source>
        <dbReference type="ARBA" id="ARBA00022723"/>
    </source>
</evidence>
<feature type="compositionally biased region" description="Low complexity" evidence="9">
    <location>
        <begin position="162"/>
        <end position="175"/>
    </location>
</feature>
<dbReference type="PANTHER" id="PTHR46179:SF13">
    <property type="entry name" value="C2H2-TYPE DOMAIN-CONTAINING PROTEIN"/>
    <property type="match status" value="1"/>
</dbReference>
<keyword evidence="12" id="KW-1185">Reference proteome</keyword>
<dbReference type="AlphaFoldDB" id="A0A9P9AFL8"/>
<dbReference type="GO" id="GO:0008270">
    <property type="term" value="F:zinc ion binding"/>
    <property type="evidence" value="ECO:0007669"/>
    <property type="project" value="UniProtKB-KW"/>
</dbReference>
<accession>A0A9P9AFL8</accession>
<evidence type="ECO:0000256" key="1">
    <source>
        <dbReference type="ARBA" id="ARBA00004123"/>
    </source>
</evidence>
<feature type="domain" description="C2H2-type" evidence="10">
    <location>
        <begin position="606"/>
        <end position="633"/>
    </location>
</feature>
<gene>
    <name evidence="11" type="ORF">B0T10DRAFT_234212</name>
</gene>
<dbReference type="InterPro" id="IPR036236">
    <property type="entry name" value="Znf_C2H2_sf"/>
</dbReference>
<dbReference type="PANTHER" id="PTHR46179">
    <property type="entry name" value="ZINC FINGER PROTEIN"/>
    <property type="match status" value="1"/>
</dbReference>
<evidence type="ECO:0000313" key="12">
    <source>
        <dbReference type="Proteomes" id="UP000777438"/>
    </source>
</evidence>
<feature type="region of interest" description="Disordered" evidence="9">
    <location>
        <begin position="500"/>
        <end position="527"/>
    </location>
</feature>
<protein>
    <recommendedName>
        <fullName evidence="10">C2H2-type domain-containing protein</fullName>
    </recommendedName>
</protein>
<feature type="domain" description="C2H2-type" evidence="10">
    <location>
        <begin position="632"/>
        <end position="662"/>
    </location>
</feature>
<comment type="caution">
    <text evidence="11">The sequence shown here is derived from an EMBL/GenBank/DDBJ whole genome shotgun (WGS) entry which is preliminary data.</text>
</comment>
<dbReference type="GO" id="GO:0006357">
    <property type="term" value="P:regulation of transcription by RNA polymerase II"/>
    <property type="evidence" value="ECO:0007669"/>
    <property type="project" value="TreeGrafter"/>
</dbReference>
<evidence type="ECO:0000256" key="6">
    <source>
        <dbReference type="ARBA" id="ARBA00023163"/>
    </source>
</evidence>
<keyword evidence="2" id="KW-0479">Metal-binding</keyword>
<keyword evidence="3 8" id="KW-0863">Zinc-finger</keyword>
<dbReference type="GO" id="GO:0005634">
    <property type="term" value="C:nucleus"/>
    <property type="evidence" value="ECO:0007669"/>
    <property type="project" value="UniProtKB-SubCell"/>
</dbReference>
<comment type="subcellular location">
    <subcellularLocation>
        <location evidence="1">Nucleus</location>
    </subcellularLocation>
</comment>
<feature type="compositionally biased region" description="Polar residues" evidence="9">
    <location>
        <begin position="150"/>
        <end position="161"/>
    </location>
</feature>
<evidence type="ECO:0000256" key="7">
    <source>
        <dbReference type="ARBA" id="ARBA00023242"/>
    </source>
</evidence>
<keyword evidence="5" id="KW-0805">Transcription regulation</keyword>
<evidence type="ECO:0000256" key="3">
    <source>
        <dbReference type="ARBA" id="ARBA00022771"/>
    </source>
</evidence>
<evidence type="ECO:0000313" key="11">
    <source>
        <dbReference type="EMBL" id="KAH6873944.1"/>
    </source>
</evidence>
<name>A0A9P9AFL8_9HYPO</name>
<evidence type="ECO:0000256" key="9">
    <source>
        <dbReference type="SAM" id="MobiDB-lite"/>
    </source>
</evidence>
<dbReference type="Gene3D" id="3.30.160.60">
    <property type="entry name" value="Classic Zinc Finger"/>
    <property type="match status" value="2"/>
</dbReference>
<dbReference type="EMBL" id="JAGPYM010000043">
    <property type="protein sequence ID" value="KAH6873944.1"/>
    <property type="molecule type" value="Genomic_DNA"/>
</dbReference>